<dbReference type="InterPro" id="IPR013538">
    <property type="entry name" value="ASHA1/2-like_C"/>
</dbReference>
<sequence>MEDDTAEGRRATLRTVGDRPVLRFERRLAHSPEKVWRAVTDPAEMVRWFPAAVETEQVVGAEMRFTFEGGNAPTHGRILELDPPKVYAFRWNQDVLRFELLPDGPGCRLVFTHTLGGGWAGRLTAGRTAAGWDVCLTALLAGLDGEPTEPPSGWADRVGAYVEVFGLAEGETRRSGDGHLVRFARDLMWRPVEEVWDILAERDAPRPGAKPPVWFTNPYVPAGPVTEAVAPRVLEYEWLHDGEPAGRVRWELTHDPALGTRVVLTQTVPARLADLRATALAAWQAHLEALFAAVQGELRRQPEDRVEELRKLYEHRLG</sequence>
<comment type="similarity">
    <text evidence="1">Belongs to the AHA1 family.</text>
</comment>
<evidence type="ECO:0000259" key="2">
    <source>
        <dbReference type="Pfam" id="PF08327"/>
    </source>
</evidence>
<evidence type="ECO:0000313" key="3">
    <source>
        <dbReference type="EMBL" id="MFB9681546.1"/>
    </source>
</evidence>
<organism evidence="3 4">
    <name type="scientific">Streptosporangium vulgare</name>
    <dbReference type="NCBI Taxonomy" id="46190"/>
    <lineage>
        <taxon>Bacteria</taxon>
        <taxon>Bacillati</taxon>
        <taxon>Actinomycetota</taxon>
        <taxon>Actinomycetes</taxon>
        <taxon>Streptosporangiales</taxon>
        <taxon>Streptosporangiaceae</taxon>
        <taxon>Streptosporangium</taxon>
    </lineage>
</organism>
<dbReference type="Pfam" id="PF08327">
    <property type="entry name" value="AHSA1"/>
    <property type="match status" value="1"/>
</dbReference>
<dbReference type="CDD" id="cd08899">
    <property type="entry name" value="SRPBCC_CalC_Aha1-like_6"/>
    <property type="match status" value="1"/>
</dbReference>
<dbReference type="Proteomes" id="UP001589610">
    <property type="component" value="Unassembled WGS sequence"/>
</dbReference>
<evidence type="ECO:0000256" key="1">
    <source>
        <dbReference type="ARBA" id="ARBA00006817"/>
    </source>
</evidence>
<dbReference type="Gene3D" id="3.30.530.20">
    <property type="match status" value="2"/>
</dbReference>
<proteinExistence type="inferred from homology"/>
<protein>
    <submittedName>
        <fullName evidence="3">SRPBCC family protein</fullName>
    </submittedName>
</protein>
<gene>
    <name evidence="3" type="ORF">ACFFRH_39215</name>
</gene>
<dbReference type="EMBL" id="JBHMBS010000035">
    <property type="protein sequence ID" value="MFB9681546.1"/>
    <property type="molecule type" value="Genomic_DNA"/>
</dbReference>
<keyword evidence="4" id="KW-1185">Reference proteome</keyword>
<evidence type="ECO:0000313" key="4">
    <source>
        <dbReference type="Proteomes" id="UP001589610"/>
    </source>
</evidence>
<feature type="domain" description="Activator of Hsp90 ATPase homologue 1/2-like C-terminal" evidence="2">
    <location>
        <begin position="30"/>
        <end position="139"/>
    </location>
</feature>
<accession>A0ABV5TQY0</accession>
<dbReference type="InterPro" id="IPR023393">
    <property type="entry name" value="START-like_dom_sf"/>
</dbReference>
<dbReference type="SUPFAM" id="SSF55961">
    <property type="entry name" value="Bet v1-like"/>
    <property type="match status" value="2"/>
</dbReference>
<name>A0ABV5TQY0_9ACTN</name>
<comment type="caution">
    <text evidence="3">The sequence shown here is derived from an EMBL/GenBank/DDBJ whole genome shotgun (WGS) entry which is preliminary data.</text>
</comment>
<reference evidence="3 4" key="1">
    <citation type="submission" date="2024-09" db="EMBL/GenBank/DDBJ databases">
        <authorList>
            <person name="Sun Q."/>
            <person name="Mori K."/>
        </authorList>
    </citation>
    <scope>NUCLEOTIDE SEQUENCE [LARGE SCALE GENOMIC DNA]</scope>
    <source>
        <strain evidence="3 4">JCM 3028</strain>
    </source>
</reference>
<dbReference type="RefSeq" id="WP_344749347.1">
    <property type="nucleotide sequence ID" value="NZ_BAAAWW010000191.1"/>
</dbReference>